<reference evidence="1 2" key="1">
    <citation type="submission" date="2019-06" db="EMBL/GenBank/DDBJ databases">
        <title>Flavibacter putida gen. nov., sp. nov., a novel marine bacterium of the family Flavobacteriaceae isolated from coastal seawater.</title>
        <authorList>
            <person name="Feng X."/>
        </authorList>
    </citation>
    <scope>NUCLEOTIDE SEQUENCE [LARGE SCALE GENOMIC DNA]</scope>
    <source>
        <strain evidence="1 2">PLHSN227</strain>
    </source>
</reference>
<dbReference type="InterPro" id="IPR005901">
    <property type="entry name" value="GLPGLI"/>
</dbReference>
<keyword evidence="2" id="KW-1185">Reference proteome</keyword>
<comment type="caution">
    <text evidence="1">The sequence shown here is derived from an EMBL/GenBank/DDBJ whole genome shotgun (WGS) entry which is preliminary data.</text>
</comment>
<name>A0A507ZUV9_9FLAO</name>
<proteinExistence type="predicted"/>
<evidence type="ECO:0000313" key="2">
    <source>
        <dbReference type="Proteomes" id="UP000317169"/>
    </source>
</evidence>
<accession>A0A507ZUV9</accession>
<dbReference type="Proteomes" id="UP000317169">
    <property type="component" value="Unassembled WGS sequence"/>
</dbReference>
<dbReference type="NCBIfam" id="TIGR01200">
    <property type="entry name" value="GLPGLI"/>
    <property type="match status" value="1"/>
</dbReference>
<dbReference type="AlphaFoldDB" id="A0A507ZUV9"/>
<dbReference type="EMBL" id="VIAR01000002">
    <property type="protein sequence ID" value="TQD40263.1"/>
    <property type="molecule type" value="Genomic_DNA"/>
</dbReference>
<dbReference type="OrthoDB" id="1068986at2"/>
<dbReference type="Pfam" id="PF09697">
    <property type="entry name" value="Porph_ging"/>
    <property type="match status" value="1"/>
</dbReference>
<dbReference type="RefSeq" id="WP_141420793.1">
    <property type="nucleotide sequence ID" value="NZ_VIAR01000002.1"/>
</dbReference>
<organism evidence="1 2">
    <name type="scientific">Haloflavibacter putidus</name>
    <dbReference type="NCBI Taxonomy" id="2576776"/>
    <lineage>
        <taxon>Bacteria</taxon>
        <taxon>Pseudomonadati</taxon>
        <taxon>Bacteroidota</taxon>
        <taxon>Flavobacteriia</taxon>
        <taxon>Flavobacteriales</taxon>
        <taxon>Flavobacteriaceae</taxon>
        <taxon>Haloflavibacter</taxon>
    </lineage>
</organism>
<evidence type="ECO:0000313" key="1">
    <source>
        <dbReference type="EMBL" id="TQD40263.1"/>
    </source>
</evidence>
<protein>
    <submittedName>
        <fullName evidence="1">GLPGLI family protein</fullName>
    </submittedName>
</protein>
<gene>
    <name evidence="1" type="ORF">FKR84_03430</name>
</gene>
<sequence>MKIIISLLFICSTFISYCQSGIIYYTAQINLQHKKDFIQDVKNDEDVSMSVKQQVIDLYQNAEPDYYELHFNKNRSYYFKDESLKKEKSYSMGSKAGNSPFYTNTQSGNIIEDSRIFNFVSYEPLNWKITNENKKIGKIECLKATATETLYSRQGHFYDREVTAWFAPGITVKFGPKNYSGLPGLVLEVERKEYTITVSKINLNPDKNKLKIKTVEEGDKVITLEERNDRIAEMMKDRNKN</sequence>